<sequence length="334" mass="36018">MGARVSRTVSSQVLPASKKHLRCLRLLQGPFAPRLPCVLSVFSTSTSTQPAPPFRLSSTPSCGFVHNSHCRRASFSLRHAAPSSVLQSSYASCTGATKQSCCPHSHRLLPQSVEAKRNVLRRAFARTLASDPLRMAALSSKPLLQAFVGCAVSPLRLLSPLSASGHCSLAFPLLRSPHASAAHRCLSPLLAVPLVSALVRSVPASLLLLRVAFPEACRPASATSAATRARHSILLRVCPFSVFLSCLSPQPTSASAFHDAVMRRLRSRPVSLANCIFGPSFSVRRCFIRSTSLTRAAVRVRSEPVPAKDPLRSFAHPRWPLLCGLSRAHSFRVL</sequence>
<name>F9WNU0_TRYVY</name>
<keyword evidence="2" id="KW-1185">Reference proteome</keyword>
<evidence type="ECO:0000313" key="1">
    <source>
        <dbReference type="EMBL" id="CCD19211.1"/>
    </source>
</evidence>
<reference evidence="1 2" key="1">
    <citation type="journal article" date="2012" name="Proc. Natl. Acad. Sci. U.S.A.">
        <title>Antigenic diversity is generated by distinct evolutionary mechanisms in African trypanosome species.</title>
        <authorList>
            <person name="Jackson A.P."/>
            <person name="Berry A."/>
            <person name="Aslett M."/>
            <person name="Allison H.C."/>
            <person name="Burton P."/>
            <person name="Vavrova-Anderson J."/>
            <person name="Brown R."/>
            <person name="Browne H."/>
            <person name="Corton N."/>
            <person name="Hauser H."/>
            <person name="Gamble J."/>
            <person name="Gilderthorp R."/>
            <person name="Marcello L."/>
            <person name="McQuillan J."/>
            <person name="Otto T.D."/>
            <person name="Quail M.A."/>
            <person name="Sanders M.J."/>
            <person name="van Tonder A."/>
            <person name="Ginger M.L."/>
            <person name="Field M.C."/>
            <person name="Barry J.D."/>
            <person name="Hertz-Fowler C."/>
            <person name="Berriman M."/>
        </authorList>
    </citation>
    <scope>NUCLEOTIDE SEQUENCE</scope>
    <source>
        <strain evidence="1 2">Y486</strain>
    </source>
</reference>
<dbReference type="Proteomes" id="UP000009027">
    <property type="component" value="Unassembled WGS sequence"/>
</dbReference>
<evidence type="ECO:0000313" key="2">
    <source>
        <dbReference type="Proteomes" id="UP000009027"/>
    </source>
</evidence>
<dbReference type="AlphaFoldDB" id="F9WNU0"/>
<accession>F9WNU0</accession>
<protein>
    <submittedName>
        <fullName evidence="1">Uncharacterized protein</fullName>
    </submittedName>
</protein>
<dbReference type="VEuPathDB" id="TriTrypDB:TvY486_0019030"/>
<gene>
    <name evidence="1" type="ORF">TvY486_0019030</name>
</gene>
<proteinExistence type="predicted"/>
<dbReference type="EMBL" id="CAEX01002878">
    <property type="protein sequence ID" value="CCD19211.1"/>
    <property type="molecule type" value="Genomic_DNA"/>
</dbReference>
<organism evidence="1 2">
    <name type="scientific">Trypanosoma vivax (strain Y486)</name>
    <dbReference type="NCBI Taxonomy" id="1055687"/>
    <lineage>
        <taxon>Eukaryota</taxon>
        <taxon>Discoba</taxon>
        <taxon>Euglenozoa</taxon>
        <taxon>Kinetoplastea</taxon>
        <taxon>Metakinetoplastina</taxon>
        <taxon>Trypanosomatida</taxon>
        <taxon>Trypanosomatidae</taxon>
        <taxon>Trypanosoma</taxon>
        <taxon>Duttonella</taxon>
    </lineage>
</organism>